<dbReference type="EMBL" id="FXUG01000005">
    <property type="protein sequence ID" value="SMP57359.1"/>
    <property type="molecule type" value="Genomic_DNA"/>
</dbReference>
<dbReference type="RefSeq" id="WP_283432754.1">
    <property type="nucleotide sequence ID" value="NZ_FXUG01000005.1"/>
</dbReference>
<accession>A0ABY1Q3V0</accession>
<organism evidence="2 3">
    <name type="scientific">Neorhodopirellula lusitana</name>
    <dbReference type="NCBI Taxonomy" id="445327"/>
    <lineage>
        <taxon>Bacteria</taxon>
        <taxon>Pseudomonadati</taxon>
        <taxon>Planctomycetota</taxon>
        <taxon>Planctomycetia</taxon>
        <taxon>Pirellulales</taxon>
        <taxon>Pirellulaceae</taxon>
        <taxon>Neorhodopirellula</taxon>
    </lineage>
</organism>
<proteinExistence type="predicted"/>
<evidence type="ECO:0000256" key="1">
    <source>
        <dbReference type="SAM" id="MobiDB-lite"/>
    </source>
</evidence>
<keyword evidence="3" id="KW-1185">Reference proteome</keyword>
<evidence type="ECO:0000313" key="3">
    <source>
        <dbReference type="Proteomes" id="UP001158067"/>
    </source>
</evidence>
<sequence>MPAFFVAHHAERRQIAPNSFQLLSLRDLDASWSRPDFGSKPKAGPMPPLRDCSVKMLATNRGAVSFDSVGFQPDVSDAPAQFQAAERRQMGPQ</sequence>
<name>A0ABY1Q3V0_9BACT</name>
<protein>
    <submittedName>
        <fullName evidence="2">Uncharacterized protein</fullName>
    </submittedName>
</protein>
<feature type="region of interest" description="Disordered" evidence="1">
    <location>
        <begin position="68"/>
        <end position="93"/>
    </location>
</feature>
<evidence type="ECO:0000313" key="2">
    <source>
        <dbReference type="EMBL" id="SMP57359.1"/>
    </source>
</evidence>
<gene>
    <name evidence="2" type="ORF">SAMN06265222_105300</name>
</gene>
<dbReference type="Proteomes" id="UP001158067">
    <property type="component" value="Unassembled WGS sequence"/>
</dbReference>
<reference evidence="2 3" key="1">
    <citation type="submission" date="2017-05" db="EMBL/GenBank/DDBJ databases">
        <authorList>
            <person name="Varghese N."/>
            <person name="Submissions S."/>
        </authorList>
    </citation>
    <scope>NUCLEOTIDE SEQUENCE [LARGE SCALE GENOMIC DNA]</scope>
    <source>
        <strain evidence="2 3">DSM 25457</strain>
    </source>
</reference>
<comment type="caution">
    <text evidence="2">The sequence shown here is derived from an EMBL/GenBank/DDBJ whole genome shotgun (WGS) entry which is preliminary data.</text>
</comment>